<accession>A0ABU0SDR4</accession>
<evidence type="ECO:0000256" key="1">
    <source>
        <dbReference type="ARBA" id="ARBA00023015"/>
    </source>
</evidence>
<sequence>MHETGDGRLGNIRGHFRIYPSGNPGIQIVEAATRHSFARHTHDQFGIGVIHQGAQKSLSGRGTVEAGPGYVITVNPGEIHDGVPIGDSGRSWRMIYFDPALIENIIDDINEGGATTTEFTEPAMDNALAAKQFQELFSALTRNAHEPLLPEEKLIDLLSITHKKPAKSEPIPPAIHMVRQHIDDAPTASYTLSDLAKISGLSRFQVLRGFAAATGFTPHAYLMQRRADIARRLILQGMALAETAAASGFADQSHMNRIFAQKFGLSPGSYAASV</sequence>
<evidence type="ECO:0000313" key="6">
    <source>
        <dbReference type="Proteomes" id="UP001237780"/>
    </source>
</evidence>
<dbReference type="PANTHER" id="PTHR46796">
    <property type="entry name" value="HTH-TYPE TRANSCRIPTIONAL ACTIVATOR RHAS-RELATED"/>
    <property type="match status" value="1"/>
</dbReference>
<dbReference type="InterPro" id="IPR050204">
    <property type="entry name" value="AraC_XylS_family_regulators"/>
</dbReference>
<dbReference type="InterPro" id="IPR003313">
    <property type="entry name" value="AraC-bd"/>
</dbReference>
<dbReference type="InterPro" id="IPR014710">
    <property type="entry name" value="RmlC-like_jellyroll"/>
</dbReference>
<evidence type="ECO:0000313" key="5">
    <source>
        <dbReference type="EMBL" id="MDQ0998911.1"/>
    </source>
</evidence>
<name>A0ABU0SDR4_9HYPH</name>
<dbReference type="RefSeq" id="WP_307284565.1">
    <property type="nucleotide sequence ID" value="NZ_JAUSZT010000003.1"/>
</dbReference>
<dbReference type="Gene3D" id="2.60.120.10">
    <property type="entry name" value="Jelly Rolls"/>
    <property type="match status" value="1"/>
</dbReference>
<dbReference type="Pfam" id="PF02311">
    <property type="entry name" value="AraC_binding"/>
    <property type="match status" value="1"/>
</dbReference>
<proteinExistence type="predicted"/>
<dbReference type="PANTHER" id="PTHR46796:SF2">
    <property type="entry name" value="TRANSCRIPTIONAL REGULATORY PROTEIN"/>
    <property type="match status" value="1"/>
</dbReference>
<organism evidence="5 6">
    <name type="scientific">Phyllobacterium ifriqiyense</name>
    <dbReference type="NCBI Taxonomy" id="314238"/>
    <lineage>
        <taxon>Bacteria</taxon>
        <taxon>Pseudomonadati</taxon>
        <taxon>Pseudomonadota</taxon>
        <taxon>Alphaproteobacteria</taxon>
        <taxon>Hyphomicrobiales</taxon>
        <taxon>Phyllobacteriaceae</taxon>
        <taxon>Phyllobacterium</taxon>
    </lineage>
</organism>
<gene>
    <name evidence="5" type="ORF">QFZ34_004093</name>
</gene>
<keyword evidence="3" id="KW-0804">Transcription</keyword>
<evidence type="ECO:0000259" key="4">
    <source>
        <dbReference type="PROSITE" id="PS01124"/>
    </source>
</evidence>
<dbReference type="SUPFAM" id="SSF51215">
    <property type="entry name" value="Regulatory protein AraC"/>
    <property type="match status" value="1"/>
</dbReference>
<feature type="domain" description="HTH araC/xylS-type" evidence="4">
    <location>
        <begin position="172"/>
        <end position="273"/>
    </location>
</feature>
<dbReference type="InterPro" id="IPR018060">
    <property type="entry name" value="HTH_AraC"/>
</dbReference>
<dbReference type="EMBL" id="JAUSZT010000003">
    <property type="protein sequence ID" value="MDQ0998911.1"/>
    <property type="molecule type" value="Genomic_DNA"/>
</dbReference>
<protein>
    <submittedName>
        <fullName evidence="5">AraC-like DNA-binding protein</fullName>
    </submittedName>
</protein>
<evidence type="ECO:0000256" key="2">
    <source>
        <dbReference type="ARBA" id="ARBA00023125"/>
    </source>
</evidence>
<dbReference type="SMART" id="SM00342">
    <property type="entry name" value="HTH_ARAC"/>
    <property type="match status" value="1"/>
</dbReference>
<dbReference type="PROSITE" id="PS01124">
    <property type="entry name" value="HTH_ARAC_FAMILY_2"/>
    <property type="match status" value="1"/>
</dbReference>
<dbReference type="Gene3D" id="1.10.10.60">
    <property type="entry name" value="Homeodomain-like"/>
    <property type="match status" value="1"/>
</dbReference>
<keyword evidence="1" id="KW-0805">Transcription regulation</keyword>
<dbReference type="InterPro" id="IPR009057">
    <property type="entry name" value="Homeodomain-like_sf"/>
</dbReference>
<dbReference type="InterPro" id="IPR037923">
    <property type="entry name" value="HTH-like"/>
</dbReference>
<evidence type="ECO:0000256" key="3">
    <source>
        <dbReference type="ARBA" id="ARBA00023163"/>
    </source>
</evidence>
<dbReference type="Proteomes" id="UP001237780">
    <property type="component" value="Unassembled WGS sequence"/>
</dbReference>
<keyword evidence="2" id="KW-0238">DNA-binding</keyword>
<dbReference type="SUPFAM" id="SSF46689">
    <property type="entry name" value="Homeodomain-like"/>
    <property type="match status" value="2"/>
</dbReference>
<keyword evidence="6" id="KW-1185">Reference proteome</keyword>
<reference evidence="5 6" key="1">
    <citation type="submission" date="2023-07" db="EMBL/GenBank/DDBJ databases">
        <title>Comparative genomics of wheat-associated soil bacteria to identify genetic determinants of phenazine resistance.</title>
        <authorList>
            <person name="Mouncey N."/>
        </authorList>
    </citation>
    <scope>NUCLEOTIDE SEQUENCE [LARGE SCALE GENOMIC DNA]</scope>
    <source>
        <strain evidence="5 6">W4I11</strain>
    </source>
</reference>
<comment type="caution">
    <text evidence="5">The sequence shown here is derived from an EMBL/GenBank/DDBJ whole genome shotgun (WGS) entry which is preliminary data.</text>
</comment>
<dbReference type="Pfam" id="PF12833">
    <property type="entry name" value="HTH_18"/>
    <property type="match status" value="1"/>
</dbReference>